<evidence type="ECO:0000256" key="3">
    <source>
        <dbReference type="ARBA" id="ARBA00022598"/>
    </source>
</evidence>
<dbReference type="FunFam" id="3.30.470.20:FF:000028">
    <property type="entry name" value="Methylcrotonoyl-CoA carboxylase subunit alpha, mitochondrial"/>
    <property type="match status" value="1"/>
</dbReference>
<evidence type="ECO:0000256" key="5">
    <source>
        <dbReference type="ARBA" id="ARBA00022823"/>
    </source>
</evidence>
<evidence type="ECO:0000313" key="12">
    <source>
        <dbReference type="EMBL" id="RYB03712.1"/>
    </source>
</evidence>
<dbReference type="SUPFAM" id="SSF51246">
    <property type="entry name" value="Rudiment single hybrid motif"/>
    <property type="match status" value="1"/>
</dbReference>
<feature type="domain" description="Biotin carboxylation" evidence="11">
    <location>
        <begin position="1"/>
        <end position="446"/>
    </location>
</feature>
<dbReference type="PROSITE" id="PS00188">
    <property type="entry name" value="BIOTIN"/>
    <property type="match status" value="1"/>
</dbReference>
<dbReference type="InterPro" id="IPR016185">
    <property type="entry name" value="PreATP-grasp_dom_sf"/>
</dbReference>
<dbReference type="InterPro" id="IPR003016">
    <property type="entry name" value="2-oxoA_DH_lipoyl-BS"/>
</dbReference>
<dbReference type="InterPro" id="IPR005481">
    <property type="entry name" value="BC-like_N"/>
</dbReference>
<dbReference type="Gene3D" id="2.40.50.100">
    <property type="match status" value="1"/>
</dbReference>
<dbReference type="InterPro" id="IPR011761">
    <property type="entry name" value="ATP-grasp"/>
</dbReference>
<dbReference type="FunFam" id="3.40.50.20:FF:000010">
    <property type="entry name" value="Propionyl-CoA carboxylase subunit alpha"/>
    <property type="match status" value="1"/>
</dbReference>
<protein>
    <submittedName>
        <fullName evidence="12">Acetyl-CoA carboxylase biotin carboxylase subunit</fullName>
    </submittedName>
</protein>
<dbReference type="Pfam" id="PF02786">
    <property type="entry name" value="CPSase_L_D2"/>
    <property type="match status" value="1"/>
</dbReference>
<dbReference type="InterPro" id="IPR000089">
    <property type="entry name" value="Biotin_lipoyl"/>
</dbReference>
<evidence type="ECO:0000259" key="10">
    <source>
        <dbReference type="PROSITE" id="PS50975"/>
    </source>
</evidence>
<evidence type="ECO:0000256" key="2">
    <source>
        <dbReference type="ARBA" id="ARBA00001953"/>
    </source>
</evidence>
<evidence type="ECO:0000256" key="4">
    <source>
        <dbReference type="ARBA" id="ARBA00022741"/>
    </source>
</evidence>
<dbReference type="GO" id="GO:0046872">
    <property type="term" value="F:metal ion binding"/>
    <property type="evidence" value="ECO:0007669"/>
    <property type="project" value="InterPro"/>
</dbReference>
<evidence type="ECO:0000256" key="1">
    <source>
        <dbReference type="ARBA" id="ARBA00001938"/>
    </source>
</evidence>
<reference evidence="12 13" key="1">
    <citation type="submission" date="2018-09" db="EMBL/GenBank/DDBJ databases">
        <authorList>
            <person name="Grouzdev D.S."/>
            <person name="Krutkina M.S."/>
        </authorList>
    </citation>
    <scope>NUCLEOTIDE SEQUENCE [LARGE SCALE GENOMIC DNA]</scope>
    <source>
        <strain evidence="12 13">RmlP001</strain>
    </source>
</reference>
<evidence type="ECO:0000256" key="8">
    <source>
        <dbReference type="PROSITE-ProRule" id="PRU00409"/>
    </source>
</evidence>
<dbReference type="AlphaFoldDB" id="A0A4Q2RBK5"/>
<dbReference type="RefSeq" id="WP_129220281.1">
    <property type="nucleotide sequence ID" value="NZ_QYBC01000013.1"/>
</dbReference>
<dbReference type="Pfam" id="PF00289">
    <property type="entry name" value="Biotin_carb_N"/>
    <property type="match status" value="1"/>
</dbReference>
<evidence type="ECO:0000256" key="6">
    <source>
        <dbReference type="ARBA" id="ARBA00022840"/>
    </source>
</evidence>
<dbReference type="NCBIfam" id="NF006367">
    <property type="entry name" value="PRK08591.1"/>
    <property type="match status" value="1"/>
</dbReference>
<dbReference type="Pfam" id="PF00364">
    <property type="entry name" value="Biotin_lipoyl"/>
    <property type="match status" value="1"/>
</dbReference>
<dbReference type="Pfam" id="PF21139">
    <property type="entry name" value="BT_MCC_alpha"/>
    <property type="match status" value="1"/>
</dbReference>
<sequence length="657" mass="69278">MIRSILIANRGEIACRIIGTARRLGIRTVAVFSEADRDALHVALADAAECIGPAPARDSYLDAGAVVAAAVRAGADAVHPGYGFLSENADFAEACRAAGLVFIGPPPAAIRAMGSKAAAKTLMERAGVPLVPGYHGLDQDADLLADEAGRIGYPVLIKASAGGGGKGMRIVEAAADFPEALASARGEARAAFGDDGVLVERYLRRPRHIEVQVFADRAGEVVHLFERDCSIQRRHQKIVEEAPAPELSPERRAAMGRAACDAARAVGYEGAGTVEFIVEDEAFFFMEMNTRLQVEHPVTEMITGQDLVAWQIRVAEGAGLPLRQEQIAIRGHAVEVRLYAEDPWRDHRPGTGRLLHLRWPEPGEDLRVETGVRQGDAVTVHYDPMLAKLVAWGPTRPEALRRLAGALRDCEVAGIASNLPLLRAIVDHPAFAAADVDTGFLGRFPDLLAPPPVAPPRHVLAAAVAAVLEDRAAEAARRDPWSPWAGSGAWRLDGAGRHAVTLRYGDVTLAMEATPGPGGGFTLDLAEGAVAVAPAGAGALTVDGARLRLPVVRDGDALWVVAEDRAWRLDRVDPLAPPAAVGEGGEGLVAPMPGRIVAVDCAPGDAVHRGQVLVVLEAMKVQMRLAAPRDGTVAAVRVAAGELVEEGADLVGFAPAR</sequence>
<accession>A0A4Q2RBK5</accession>
<keyword evidence="4 8" id="KW-0547">Nucleotide-binding</keyword>
<dbReference type="SUPFAM" id="SSF56059">
    <property type="entry name" value="Glutathione synthetase ATP-binding domain-like"/>
    <property type="match status" value="1"/>
</dbReference>
<dbReference type="Pfam" id="PF02785">
    <property type="entry name" value="Biotin_carb_C"/>
    <property type="match status" value="1"/>
</dbReference>
<dbReference type="InterPro" id="IPR005479">
    <property type="entry name" value="CPAse_ATP-bd"/>
</dbReference>
<dbReference type="FunFam" id="3.30.1490.20:FF:000003">
    <property type="entry name" value="acetyl-CoA carboxylase isoform X1"/>
    <property type="match status" value="1"/>
</dbReference>
<dbReference type="SMART" id="SM00878">
    <property type="entry name" value="Biotin_carb_C"/>
    <property type="match status" value="1"/>
</dbReference>
<comment type="caution">
    <text evidence="12">The sequence shown here is derived from an EMBL/GenBank/DDBJ whole genome shotgun (WGS) entry which is preliminary data.</text>
</comment>
<keyword evidence="6 8" id="KW-0067">ATP-binding</keyword>
<dbReference type="SUPFAM" id="SSF51230">
    <property type="entry name" value="Single hybrid motif"/>
    <property type="match status" value="1"/>
</dbReference>
<dbReference type="Gene3D" id="3.30.700.40">
    <property type="match status" value="1"/>
</dbReference>
<dbReference type="InterPro" id="IPR005482">
    <property type="entry name" value="Biotin_COase_C"/>
</dbReference>
<evidence type="ECO:0000256" key="7">
    <source>
        <dbReference type="ARBA" id="ARBA00023267"/>
    </source>
</evidence>
<keyword evidence="3" id="KW-0436">Ligase</keyword>
<feature type="domain" description="ATP-grasp" evidence="10">
    <location>
        <begin position="120"/>
        <end position="316"/>
    </location>
</feature>
<dbReference type="InterPro" id="IPR011053">
    <property type="entry name" value="Single_hybrid_motif"/>
</dbReference>
<evidence type="ECO:0000313" key="13">
    <source>
        <dbReference type="Proteomes" id="UP000289411"/>
    </source>
</evidence>
<dbReference type="OrthoDB" id="9763189at2"/>
<reference evidence="12 13" key="2">
    <citation type="submission" date="2019-02" db="EMBL/GenBank/DDBJ databases">
        <title>'Lichenibacterium ramalinii' gen. nov. sp. nov., 'Lichenibacterium minor' gen. nov. sp. nov.</title>
        <authorList>
            <person name="Pankratov T."/>
        </authorList>
    </citation>
    <scope>NUCLEOTIDE SEQUENCE [LARGE SCALE GENOMIC DNA]</scope>
    <source>
        <strain evidence="12 13">RmlP001</strain>
    </source>
</reference>
<dbReference type="SUPFAM" id="SSF52440">
    <property type="entry name" value="PreATP-grasp domain"/>
    <property type="match status" value="1"/>
</dbReference>
<comment type="cofactor">
    <cofactor evidence="1">
        <name>(R)-lipoate</name>
        <dbReference type="ChEBI" id="CHEBI:83088"/>
    </cofactor>
</comment>
<dbReference type="PROSITE" id="PS00866">
    <property type="entry name" value="CPSASE_1"/>
    <property type="match status" value="1"/>
</dbReference>
<feature type="domain" description="Lipoyl-binding" evidence="9">
    <location>
        <begin position="578"/>
        <end position="654"/>
    </location>
</feature>
<evidence type="ECO:0000259" key="9">
    <source>
        <dbReference type="PROSITE" id="PS50968"/>
    </source>
</evidence>
<dbReference type="PROSITE" id="PS50968">
    <property type="entry name" value="BIOTINYL_LIPOYL"/>
    <property type="match status" value="1"/>
</dbReference>
<keyword evidence="13" id="KW-1185">Reference proteome</keyword>
<proteinExistence type="predicted"/>
<dbReference type="CDD" id="cd06850">
    <property type="entry name" value="biotinyl_domain"/>
    <property type="match status" value="1"/>
</dbReference>
<dbReference type="PROSITE" id="PS50975">
    <property type="entry name" value="ATP_GRASP"/>
    <property type="match status" value="1"/>
</dbReference>
<dbReference type="Proteomes" id="UP000289411">
    <property type="component" value="Unassembled WGS sequence"/>
</dbReference>
<dbReference type="InterPro" id="IPR011054">
    <property type="entry name" value="Rudment_hybrid_motif"/>
</dbReference>
<dbReference type="EMBL" id="QYBC01000013">
    <property type="protein sequence ID" value="RYB03712.1"/>
    <property type="molecule type" value="Genomic_DNA"/>
</dbReference>
<gene>
    <name evidence="12" type="ORF">D3272_16350</name>
</gene>
<dbReference type="PROSITE" id="PS00189">
    <property type="entry name" value="LIPOYL"/>
    <property type="match status" value="1"/>
</dbReference>
<dbReference type="InterPro" id="IPR048429">
    <property type="entry name" value="MCC_alpha_BT"/>
</dbReference>
<keyword evidence="5" id="KW-0450">Lipoyl</keyword>
<dbReference type="PANTHER" id="PTHR18866">
    <property type="entry name" value="CARBOXYLASE:PYRUVATE/ACETYL-COA/PROPIONYL-COA CARBOXYLASE"/>
    <property type="match status" value="1"/>
</dbReference>
<dbReference type="PROSITE" id="PS50979">
    <property type="entry name" value="BC"/>
    <property type="match status" value="1"/>
</dbReference>
<dbReference type="PROSITE" id="PS00867">
    <property type="entry name" value="CPSASE_2"/>
    <property type="match status" value="1"/>
</dbReference>
<dbReference type="GO" id="GO:0005524">
    <property type="term" value="F:ATP binding"/>
    <property type="evidence" value="ECO:0007669"/>
    <property type="project" value="UniProtKB-UniRule"/>
</dbReference>
<dbReference type="InterPro" id="IPR050856">
    <property type="entry name" value="Biotin_carboxylase_complex"/>
</dbReference>
<dbReference type="PANTHER" id="PTHR18866:SF33">
    <property type="entry name" value="METHYLCROTONOYL-COA CARBOXYLASE SUBUNIT ALPHA, MITOCHONDRIAL-RELATED"/>
    <property type="match status" value="1"/>
</dbReference>
<organism evidence="12 13">
    <name type="scientific">Lichenibacterium ramalinae</name>
    <dbReference type="NCBI Taxonomy" id="2316527"/>
    <lineage>
        <taxon>Bacteria</taxon>
        <taxon>Pseudomonadati</taxon>
        <taxon>Pseudomonadota</taxon>
        <taxon>Alphaproteobacteria</taxon>
        <taxon>Hyphomicrobiales</taxon>
        <taxon>Lichenihabitantaceae</taxon>
        <taxon>Lichenibacterium</taxon>
    </lineage>
</organism>
<keyword evidence="7" id="KW-0092">Biotin</keyword>
<dbReference type="GO" id="GO:0016874">
    <property type="term" value="F:ligase activity"/>
    <property type="evidence" value="ECO:0007669"/>
    <property type="project" value="UniProtKB-KW"/>
</dbReference>
<dbReference type="Gene3D" id="3.30.470.20">
    <property type="entry name" value="ATP-grasp fold, B domain"/>
    <property type="match status" value="1"/>
</dbReference>
<evidence type="ECO:0000259" key="11">
    <source>
        <dbReference type="PROSITE" id="PS50979"/>
    </source>
</evidence>
<name>A0A4Q2RBK5_9HYPH</name>
<comment type="cofactor">
    <cofactor evidence="2">
        <name>biotin</name>
        <dbReference type="ChEBI" id="CHEBI:57586"/>
    </cofactor>
</comment>
<dbReference type="InterPro" id="IPR011764">
    <property type="entry name" value="Biotin_carboxylation_dom"/>
</dbReference>
<dbReference type="InterPro" id="IPR001882">
    <property type="entry name" value="Biotin_BS"/>
</dbReference>